<dbReference type="EMBL" id="HBEC01021860">
    <property type="protein sequence ID" value="CAD8290036.1"/>
    <property type="molecule type" value="Transcribed_RNA"/>
</dbReference>
<feature type="region of interest" description="Disordered" evidence="1">
    <location>
        <begin position="1"/>
        <end position="43"/>
    </location>
</feature>
<evidence type="ECO:0000313" key="2">
    <source>
        <dbReference type="EMBL" id="CAD8290036.1"/>
    </source>
</evidence>
<dbReference type="AlphaFoldDB" id="A0A7R9VAJ3"/>
<dbReference type="PANTHER" id="PTHR32098:SF5">
    <property type="entry name" value="LYCOPENE BETA_EPSILON CYCLASE PROTEIN"/>
    <property type="match status" value="1"/>
</dbReference>
<gene>
    <name evidence="2" type="ORF">CEUR00632_LOCUS10075</name>
</gene>
<sequence length="750" mass="80068">MQQAAMQAHVRPSAAAGVQGTRAAGHAGARGLRGGTAATGAAAATPAPIRMRCKVQGGRGRAGVAPPLCAQPGNGNGAVRVTGAKHAPPGVARRVLESPNLEGGSMIPFLTASEAYWKALKQQKHEPNKKPRVVRTFEGEVMPTPGPKSGPVPFDGPVFDAIVCGGTLGLFVAAALQMQGHNVAIIDRRMIQGRTQEWNISRTELQVLVSLNLLTPAELQACVETEFNPIRVGFKGGEDLWVRDVLNLGVSPLRLLEVLRKKFVAAGGTMLEEHEFRGADVYDDGVVVRLQITSGTAVTVADANKPGAVSSGTSGTSGAVGTGTAGSGLTADDAMFRDITSRMGPVPELGRINGAGMPARSRGEKLNVRARLLLDGMGHYSTIVKQMRGRVRPDGIVMVVGSCATGFPAEANQTADLLYTFTDVEDDMQMFWEAFPAENGAARTTYMFAYTDADPSRPSFEQMLDSYFEQLPLYQGLDSLEQLQFRRVLFGAFPCYSKGPLAPQWDRILQIGDASCTQSPLSFGGFGSLMRHIPRISAGLHQALSESRLSRADLAALNPYQPSLSASWLFQRSMSVNVGQVAAPDGSGATGDYPAWAALPPGHVNEVLAANFWVMRRLGDWALRPFLQDTIQLVPLGVAMTGMLFRAPVAIARVLVQIGPNTLGGWFFHFTALLTYTLAHALLERTAGALPKPVRESYRVQRLMEALRYGAGLDHTPHAELPAPPPPPPGERVSPGTGVRMPPPARALRS</sequence>
<dbReference type="InterPro" id="IPR036188">
    <property type="entry name" value="FAD/NAD-bd_sf"/>
</dbReference>
<reference evidence="2" key="1">
    <citation type="submission" date="2021-01" db="EMBL/GenBank/DDBJ databases">
        <authorList>
            <person name="Corre E."/>
            <person name="Pelletier E."/>
            <person name="Niang G."/>
            <person name="Scheremetjew M."/>
            <person name="Finn R."/>
            <person name="Kale V."/>
            <person name="Holt S."/>
            <person name="Cochrane G."/>
            <person name="Meng A."/>
            <person name="Brown T."/>
            <person name="Cohen L."/>
        </authorList>
    </citation>
    <scope>NUCLEOTIDE SEQUENCE</scope>
    <source>
        <strain evidence="2">CCMP219</strain>
    </source>
</reference>
<evidence type="ECO:0000256" key="1">
    <source>
        <dbReference type="SAM" id="MobiDB-lite"/>
    </source>
</evidence>
<dbReference type="SUPFAM" id="SSF51905">
    <property type="entry name" value="FAD/NAD(P)-binding domain"/>
    <property type="match status" value="1"/>
</dbReference>
<feature type="region of interest" description="Disordered" evidence="1">
    <location>
        <begin position="715"/>
        <end position="750"/>
    </location>
</feature>
<evidence type="ECO:0008006" key="3">
    <source>
        <dbReference type="Google" id="ProtNLM"/>
    </source>
</evidence>
<feature type="compositionally biased region" description="Low complexity" evidence="1">
    <location>
        <begin position="20"/>
        <end position="43"/>
    </location>
</feature>
<dbReference type="PANTHER" id="PTHR32098">
    <property type="entry name" value="LYCOPENE BETA/EPSILON CYCLASE PROTEIN"/>
    <property type="match status" value="1"/>
</dbReference>
<proteinExistence type="predicted"/>
<feature type="compositionally biased region" description="Pro residues" evidence="1">
    <location>
        <begin position="741"/>
        <end position="750"/>
    </location>
</feature>
<accession>A0A7R9VAJ3</accession>
<protein>
    <recommendedName>
        <fullName evidence="3">Lycopene beta-cyclase</fullName>
    </recommendedName>
</protein>
<dbReference type="Gene3D" id="3.50.50.60">
    <property type="entry name" value="FAD/NAD(P)-binding domain"/>
    <property type="match status" value="2"/>
</dbReference>
<organism evidence="2">
    <name type="scientific">Chlamydomonas euryale</name>
    <dbReference type="NCBI Taxonomy" id="1486919"/>
    <lineage>
        <taxon>Eukaryota</taxon>
        <taxon>Viridiplantae</taxon>
        <taxon>Chlorophyta</taxon>
        <taxon>core chlorophytes</taxon>
        <taxon>Chlorophyceae</taxon>
        <taxon>CS clade</taxon>
        <taxon>Chlamydomonadales</taxon>
        <taxon>Chlamydomonadaceae</taxon>
        <taxon>Chlamydomonas</taxon>
    </lineage>
</organism>
<name>A0A7R9VAJ3_9CHLO</name>